<dbReference type="EMBL" id="GDUN01001054">
    <property type="protein sequence ID" value="JAN94865.1"/>
    <property type="molecule type" value="mRNA"/>
</dbReference>
<keyword evidence="1" id="KW-1133">Transmembrane helix</keyword>
<protein>
    <submittedName>
        <fullName evidence="2">Uncharacterized protein</fullName>
    </submittedName>
</protein>
<proteinExistence type="evidence at transcript level"/>
<organism evidence="2">
    <name type="scientific">Aedes aegypti</name>
    <name type="common">Yellowfever mosquito</name>
    <name type="synonym">Culex aegypti</name>
    <dbReference type="NCBI Taxonomy" id="7159"/>
    <lineage>
        <taxon>Eukaryota</taxon>
        <taxon>Metazoa</taxon>
        <taxon>Ecdysozoa</taxon>
        <taxon>Arthropoda</taxon>
        <taxon>Hexapoda</taxon>
        <taxon>Insecta</taxon>
        <taxon>Pterygota</taxon>
        <taxon>Neoptera</taxon>
        <taxon>Endopterygota</taxon>
        <taxon>Diptera</taxon>
        <taxon>Nematocera</taxon>
        <taxon>Culicoidea</taxon>
        <taxon>Culicidae</taxon>
        <taxon>Culicinae</taxon>
        <taxon>Aedini</taxon>
        <taxon>Aedes</taxon>
        <taxon>Stegomyia</taxon>
    </lineage>
</organism>
<accession>A0A0P6IUY0</accession>
<evidence type="ECO:0000256" key="1">
    <source>
        <dbReference type="SAM" id="Phobius"/>
    </source>
</evidence>
<evidence type="ECO:0000313" key="2">
    <source>
        <dbReference type="EMBL" id="JAN94865.1"/>
    </source>
</evidence>
<sequence>MSRKIRRFHNIFCSFINFPLIAFFGVVKSKHHCIKNLNLAHKNSSLSTTDLELNKRKIKHRTGSARLLVPFTHRFGESSHYRGGLHPTSLPTLSRSLFDLLLAQVKTLFDLAILANPYFSKQLSSTYMSSIYHGNARHYVILL</sequence>
<reference evidence="2" key="1">
    <citation type="journal article" date="2016" name="PLoS ONE">
        <title>A Deep Insight into the Sialome of Male and Female Aedes aegypti Mosquitoes.</title>
        <authorList>
            <person name="Ribeiro J.M."/>
            <person name="Martin-Martin I."/>
            <person name="Arca B."/>
            <person name="Calvo E."/>
        </authorList>
    </citation>
    <scope>NUCLEOTIDE SEQUENCE</scope>
    <source>
        <strain evidence="2">Liverpool</strain>
        <tissue evidence="2">Salivary glands</tissue>
    </source>
</reference>
<feature type="transmembrane region" description="Helical" evidence="1">
    <location>
        <begin position="7"/>
        <end position="27"/>
    </location>
</feature>
<name>A0A0P6IUY0_AEDAE</name>
<keyword evidence="1" id="KW-0812">Transmembrane</keyword>
<feature type="non-terminal residue" evidence="2">
    <location>
        <position position="143"/>
    </location>
</feature>
<dbReference type="AlphaFoldDB" id="A0A0P6IUY0"/>
<keyword evidence="1" id="KW-0472">Membrane</keyword>